<name>A0A6A3DPG1_9STRA</name>
<dbReference type="EMBL" id="QXGF01003245">
    <property type="protein sequence ID" value="KAE8922016.1"/>
    <property type="molecule type" value="Genomic_DNA"/>
</dbReference>
<evidence type="ECO:0000313" key="1">
    <source>
        <dbReference type="EMBL" id="KAE8922016.1"/>
    </source>
</evidence>
<organism evidence="1 3">
    <name type="scientific">Phytophthora fragariae</name>
    <dbReference type="NCBI Taxonomy" id="53985"/>
    <lineage>
        <taxon>Eukaryota</taxon>
        <taxon>Sar</taxon>
        <taxon>Stramenopiles</taxon>
        <taxon>Oomycota</taxon>
        <taxon>Peronosporomycetes</taxon>
        <taxon>Peronosporales</taxon>
        <taxon>Peronosporaceae</taxon>
        <taxon>Phytophthora</taxon>
    </lineage>
</organism>
<dbReference type="EMBL" id="QXFY01003141">
    <property type="protein sequence ID" value="KAE9288173.1"/>
    <property type="molecule type" value="Genomic_DNA"/>
</dbReference>
<dbReference type="AlphaFoldDB" id="A0A6A3DPG1"/>
<reference evidence="1 3" key="1">
    <citation type="submission" date="2018-08" db="EMBL/GenBank/DDBJ databases">
        <title>Genomic investigation of the strawberry pathogen Phytophthora fragariae indicates pathogenicity is determined by transcriptional variation in three key races.</title>
        <authorList>
            <person name="Adams T.M."/>
            <person name="Armitage A.D."/>
            <person name="Sobczyk M.K."/>
            <person name="Bates H.J."/>
            <person name="Dunwell J.M."/>
            <person name="Nellist C.F."/>
            <person name="Harrison R.J."/>
        </authorList>
    </citation>
    <scope>NUCLEOTIDE SEQUENCE [LARGE SCALE GENOMIC DNA]</scope>
    <source>
        <strain evidence="2 4">NOV-77</strain>
        <strain evidence="1 3">NOV-9</strain>
    </source>
</reference>
<dbReference type="Proteomes" id="UP000429523">
    <property type="component" value="Unassembled WGS sequence"/>
</dbReference>
<gene>
    <name evidence="2" type="ORF">PF008_g26212</name>
    <name evidence="1" type="ORF">PF009_g27711</name>
</gene>
<dbReference type="Proteomes" id="UP000486351">
    <property type="component" value="Unassembled WGS sequence"/>
</dbReference>
<proteinExistence type="predicted"/>
<evidence type="ECO:0000313" key="2">
    <source>
        <dbReference type="EMBL" id="KAE9288173.1"/>
    </source>
</evidence>
<sequence length="114" mass="13853">MLVRIYELSKHSRFEEYQKGLEDMENEGEKKKLLAEWVDLMPTQLLERYACYEAKWDFSAREDNLLLARTMYIWLIQEKIDKKELELRIRVFNFVNKPTRDAYMPVKKQTQAKS</sequence>
<comment type="caution">
    <text evidence="1">The sequence shown here is derived from an EMBL/GenBank/DDBJ whole genome shotgun (WGS) entry which is preliminary data.</text>
</comment>
<evidence type="ECO:0000313" key="4">
    <source>
        <dbReference type="Proteomes" id="UP000486351"/>
    </source>
</evidence>
<accession>A0A6A3DPG1</accession>
<evidence type="ECO:0000313" key="3">
    <source>
        <dbReference type="Proteomes" id="UP000429523"/>
    </source>
</evidence>
<protein>
    <submittedName>
        <fullName evidence="1">Uncharacterized protein</fullName>
    </submittedName>
</protein>